<keyword evidence="1" id="KW-0472">Membrane</keyword>
<dbReference type="AlphaFoldDB" id="A0A1V6M0C5"/>
<dbReference type="Pfam" id="PF04390">
    <property type="entry name" value="LptE"/>
    <property type="match status" value="1"/>
</dbReference>
<evidence type="ECO:0000313" key="3">
    <source>
        <dbReference type="Proteomes" id="UP000242219"/>
    </source>
</evidence>
<protein>
    <recommendedName>
        <fullName evidence="4">Lipopolysaccharide-assembly</fullName>
    </recommendedName>
</protein>
<organism evidence="2 3">
    <name type="scientific">Candidatus Brocadia sapporoensis</name>
    <dbReference type="NCBI Taxonomy" id="392547"/>
    <lineage>
        <taxon>Bacteria</taxon>
        <taxon>Pseudomonadati</taxon>
        <taxon>Planctomycetota</taxon>
        <taxon>Candidatus Brocadiia</taxon>
        <taxon>Candidatus Brocadiales</taxon>
        <taxon>Candidatus Brocadiaceae</taxon>
        <taxon>Candidatus Brocadia</taxon>
    </lineage>
</organism>
<evidence type="ECO:0000256" key="1">
    <source>
        <dbReference type="SAM" id="Phobius"/>
    </source>
</evidence>
<dbReference type="EMBL" id="MJUW02000074">
    <property type="protein sequence ID" value="OQD45796.1"/>
    <property type="molecule type" value="Genomic_DNA"/>
</dbReference>
<sequence length="225" mass="26098">MLKYRYFMQHSRNPMIPSQTHSAKKEMGIMNTLALTPSLQCEKTGGEKNTFRKKLFLQGDTITYFVYFTVMVFLVMMTASCGYSSKSLIRSNVRSIYIPIFDNNTFRRGYEFDLTKAVRDQILMRTRLHLVDKDEADSILFGKIASFDENVLIVNSHDNIVESRTSVRIEIRWVDKRTGRVIVERKNIAKPAEFITLRNETLTSSKNEALVNVARSIVDTMEEDW</sequence>
<name>A0A1V6M0C5_9BACT</name>
<keyword evidence="1" id="KW-1133">Transmembrane helix</keyword>
<dbReference type="Gene3D" id="3.40.50.10610">
    <property type="entry name" value="ABC-type transport auxiliary lipoprotein component"/>
    <property type="match status" value="1"/>
</dbReference>
<evidence type="ECO:0008006" key="4">
    <source>
        <dbReference type="Google" id="ProtNLM"/>
    </source>
</evidence>
<reference evidence="2 3" key="1">
    <citation type="journal article" date="2016" name="Genome Announc.">
        <title>Draft Genome Sequence of the Anaerobic Ammonium-Oxidizing Bacterium 'Candidatus Brocadia sp. 40'.</title>
        <authorList>
            <person name="Ali M."/>
            <person name="Haroon M.F."/>
            <person name="Narita Y."/>
            <person name="Zhang L."/>
            <person name="Rangel Shaw D."/>
            <person name="Okabe S."/>
            <person name="Saikaly P.E."/>
        </authorList>
    </citation>
    <scope>NUCLEOTIDE SEQUENCE [LARGE SCALE GENOMIC DNA]</scope>
    <source>
        <strain evidence="2 3">40</strain>
    </source>
</reference>
<comment type="caution">
    <text evidence="2">The sequence shown here is derived from an EMBL/GenBank/DDBJ whole genome shotgun (WGS) entry which is preliminary data.</text>
</comment>
<dbReference type="InterPro" id="IPR007485">
    <property type="entry name" value="LPS_assembly_LptE"/>
</dbReference>
<proteinExistence type="predicted"/>
<dbReference type="GO" id="GO:0043165">
    <property type="term" value="P:Gram-negative-bacterium-type cell outer membrane assembly"/>
    <property type="evidence" value="ECO:0007669"/>
    <property type="project" value="InterPro"/>
</dbReference>
<accession>A0A1V6M0C5</accession>
<feature type="transmembrane region" description="Helical" evidence="1">
    <location>
        <begin position="65"/>
        <end position="84"/>
    </location>
</feature>
<dbReference type="GO" id="GO:0019867">
    <property type="term" value="C:outer membrane"/>
    <property type="evidence" value="ECO:0007669"/>
    <property type="project" value="InterPro"/>
</dbReference>
<dbReference type="Proteomes" id="UP000242219">
    <property type="component" value="Unassembled WGS sequence"/>
</dbReference>
<keyword evidence="3" id="KW-1185">Reference proteome</keyword>
<evidence type="ECO:0000313" key="2">
    <source>
        <dbReference type="EMBL" id="OQD45796.1"/>
    </source>
</evidence>
<gene>
    <name evidence="2" type="ORF">BIY37_06650</name>
</gene>
<keyword evidence="1" id="KW-0812">Transmembrane</keyword>